<evidence type="ECO:0000313" key="1">
    <source>
        <dbReference type="EMBL" id="SDZ99960.1"/>
    </source>
</evidence>
<dbReference type="RefSeq" id="WP_091338345.1">
    <property type="nucleotide sequence ID" value="NZ_FNRM01000001.1"/>
</dbReference>
<dbReference type="STRING" id="152573.SAMN04488051_101289"/>
<evidence type="ECO:0008006" key="3">
    <source>
        <dbReference type="Google" id="ProtNLM"/>
    </source>
</evidence>
<protein>
    <recommendedName>
        <fullName evidence="3">Phosphatidylinositol 3-and 4-kinase</fullName>
    </recommendedName>
</protein>
<dbReference type="OrthoDB" id="9128719at2"/>
<dbReference type="Proteomes" id="UP000198773">
    <property type="component" value="Unassembled WGS sequence"/>
</dbReference>
<reference evidence="1 2" key="1">
    <citation type="submission" date="2016-10" db="EMBL/GenBank/DDBJ databases">
        <authorList>
            <person name="de Groot N.N."/>
        </authorList>
    </citation>
    <scope>NUCLEOTIDE SEQUENCE [LARGE SCALE GENOMIC DNA]</scope>
    <source>
        <strain evidence="1 2">CGMCC 1.3430</strain>
    </source>
</reference>
<name>A0A1H3XL24_ALKAM</name>
<organism evidence="1 2">
    <name type="scientific">Alkalimonas amylolytica</name>
    <dbReference type="NCBI Taxonomy" id="152573"/>
    <lineage>
        <taxon>Bacteria</taxon>
        <taxon>Pseudomonadati</taxon>
        <taxon>Pseudomonadota</taxon>
        <taxon>Gammaproteobacteria</taxon>
        <taxon>Alkalimonas</taxon>
    </lineage>
</organism>
<accession>A0A1H3XL24</accession>
<dbReference type="EMBL" id="FNRM01000001">
    <property type="protein sequence ID" value="SDZ99960.1"/>
    <property type="molecule type" value="Genomic_DNA"/>
</dbReference>
<gene>
    <name evidence="1" type="ORF">SAMN04488051_101289</name>
</gene>
<proteinExistence type="predicted"/>
<keyword evidence="2" id="KW-1185">Reference proteome</keyword>
<evidence type="ECO:0000313" key="2">
    <source>
        <dbReference type="Proteomes" id="UP000198773"/>
    </source>
</evidence>
<sequence length="271" mass="30550">MERMIEVLHESRLANVFEIVGEGRTASTLLVSVVWDDGKSRRTYFKMFHKSLPLGLLNEITGYLLAKSCGLPLPTHAGIIKVPKGLIENQDDFLPHAFVVSEAPGKTPTTICQLTDPITNQQLNAVMGMLRDWPKLNDTIAFDDWAANTDRNLQNIVVDGPGKIYLIDHSNLPVKPNWSASDLQPHEKYRNILVDILQIVQDGKLPQKRAIAVAATQHSDAYNNIIDELEYWWEQFLSADSSRRKAIDDFLRIRAADGHSRLSSNFYLMAV</sequence>
<dbReference type="AlphaFoldDB" id="A0A1H3XL24"/>